<gene>
    <name evidence="9" type="ORF">VD17_30645</name>
</gene>
<comment type="similarity">
    <text evidence="1">Belongs to the transferase hexapeptide repeat family.</text>
</comment>
<accession>A0A0F4UJN7</accession>
<dbReference type="InterPro" id="IPR011051">
    <property type="entry name" value="RmlC_Cupin_sf"/>
</dbReference>
<evidence type="ECO:0000313" key="9">
    <source>
        <dbReference type="EMBL" id="KJZ56968.1"/>
    </source>
</evidence>
<dbReference type="GO" id="GO:0016020">
    <property type="term" value="C:membrane"/>
    <property type="evidence" value="ECO:0007669"/>
    <property type="project" value="GOC"/>
</dbReference>
<dbReference type="GO" id="GO:0009245">
    <property type="term" value="P:lipid A biosynthetic process"/>
    <property type="evidence" value="ECO:0007669"/>
    <property type="project" value="UniProtKB-KW"/>
</dbReference>
<reference evidence="9 10" key="1">
    <citation type="submission" date="2015-03" db="EMBL/GenBank/DDBJ databases">
        <title>Comparative genomics of Pseudomonas insights into diversity of traits involved in vanlence and defense.</title>
        <authorList>
            <person name="Qin Y."/>
        </authorList>
    </citation>
    <scope>NUCLEOTIDE SEQUENCE [LARGE SCALE GENOMIC DNA]</scope>
    <source>
        <strain evidence="9 10">H24</strain>
    </source>
</reference>
<evidence type="ECO:0000256" key="2">
    <source>
        <dbReference type="ARBA" id="ARBA00022516"/>
    </source>
</evidence>
<evidence type="ECO:0000259" key="8">
    <source>
        <dbReference type="Pfam" id="PF05523"/>
    </source>
</evidence>
<dbReference type="CDD" id="cd03358">
    <property type="entry name" value="LbH_WxcM_N_like"/>
    <property type="match status" value="1"/>
</dbReference>
<dbReference type="PATRIC" id="fig|294.133.peg.301"/>
<comment type="caution">
    <text evidence="9">The sequence shown here is derived from an EMBL/GenBank/DDBJ whole genome shotgun (WGS) entry which is preliminary data.</text>
</comment>
<dbReference type="InterPro" id="IPR018357">
    <property type="entry name" value="Hexapep_transf_CS"/>
</dbReference>
<organism evidence="9 10">
    <name type="scientific">Pseudomonas fluorescens</name>
    <dbReference type="NCBI Taxonomy" id="294"/>
    <lineage>
        <taxon>Bacteria</taxon>
        <taxon>Pseudomonadati</taxon>
        <taxon>Pseudomonadota</taxon>
        <taxon>Gammaproteobacteria</taxon>
        <taxon>Pseudomonadales</taxon>
        <taxon>Pseudomonadaceae</taxon>
        <taxon>Pseudomonas</taxon>
    </lineage>
</organism>
<evidence type="ECO:0000256" key="7">
    <source>
        <dbReference type="ARBA" id="ARBA00023315"/>
    </source>
</evidence>
<dbReference type="RefSeq" id="WP_046057098.1">
    <property type="nucleotide sequence ID" value="NZ_LACH01000108.1"/>
</dbReference>
<dbReference type="InterPro" id="IPR008894">
    <property type="entry name" value="QdtA_cupin_dom"/>
</dbReference>
<sequence length="317" mass="34582">MSNPTIHPSADVKSTHIGQNTRVWQYVVIFPEAVIGSDVNICSHCLIENDVVIGDRTTIKSGVYVWDGLRVGNDVFIGPNVTFTNDKFPRSKVYPETFLQTVIHDKASIGGGAVILPGVTIGIGAMVGAGAVVTKSVPPYAIVTGSPARITGYVENSAASDNSEKPKLVENAESQEGITRVGVGDVTSHNFKFVADMRGDLSVGEFEKEIPFVPKRYFLVFNVPSQKTRGEHAHHKCHQFLICVKGSCAVVVDDGQSRAEVMLDAPNKGIYLPPLTWGIQYKYSEDAVLLVFTSDYYDSADYIRDYSEFLKITGSKN</sequence>
<keyword evidence="2" id="KW-0444">Lipid biosynthesis</keyword>
<protein>
    <submittedName>
        <fullName evidence="9">Isomerase</fullName>
    </submittedName>
</protein>
<evidence type="ECO:0000256" key="6">
    <source>
        <dbReference type="ARBA" id="ARBA00023098"/>
    </source>
</evidence>
<dbReference type="Pfam" id="PF00132">
    <property type="entry name" value="Hexapep"/>
    <property type="match status" value="2"/>
</dbReference>
<evidence type="ECO:0000256" key="4">
    <source>
        <dbReference type="ARBA" id="ARBA00022679"/>
    </source>
</evidence>
<dbReference type="SUPFAM" id="SSF51161">
    <property type="entry name" value="Trimeric LpxA-like enzymes"/>
    <property type="match status" value="1"/>
</dbReference>
<feature type="domain" description="Sugar 3,4-ketoisomerase QdtA cupin" evidence="8">
    <location>
        <begin position="185"/>
        <end position="312"/>
    </location>
</feature>
<dbReference type="PANTHER" id="PTHR43300">
    <property type="entry name" value="ACETYLTRANSFERASE"/>
    <property type="match status" value="1"/>
</dbReference>
<keyword evidence="4" id="KW-0808">Transferase</keyword>
<keyword evidence="6" id="KW-0443">Lipid metabolism</keyword>
<name>A0A0F4UJN7_PSEFL</name>
<dbReference type="EMBL" id="LACH01000108">
    <property type="protein sequence ID" value="KJZ56968.1"/>
    <property type="molecule type" value="Genomic_DNA"/>
</dbReference>
<dbReference type="SUPFAM" id="SSF51182">
    <property type="entry name" value="RmlC-like cupins"/>
    <property type="match status" value="1"/>
</dbReference>
<evidence type="ECO:0000313" key="10">
    <source>
        <dbReference type="Proteomes" id="UP000033400"/>
    </source>
</evidence>
<dbReference type="InterPro" id="IPR050179">
    <property type="entry name" value="Trans_hexapeptide_repeat"/>
</dbReference>
<dbReference type="Proteomes" id="UP000033400">
    <property type="component" value="Unassembled WGS sequence"/>
</dbReference>
<evidence type="ECO:0000256" key="5">
    <source>
        <dbReference type="ARBA" id="ARBA00022737"/>
    </source>
</evidence>
<proteinExistence type="inferred from homology"/>
<keyword evidence="7" id="KW-0012">Acyltransferase</keyword>
<keyword evidence="9" id="KW-0413">Isomerase</keyword>
<dbReference type="InterPro" id="IPR001451">
    <property type="entry name" value="Hexapep"/>
</dbReference>
<evidence type="ECO:0000256" key="1">
    <source>
        <dbReference type="ARBA" id="ARBA00007274"/>
    </source>
</evidence>
<dbReference type="AlphaFoldDB" id="A0A0F4UJN7"/>
<dbReference type="InterPro" id="IPR014710">
    <property type="entry name" value="RmlC-like_jellyroll"/>
</dbReference>
<dbReference type="Gene3D" id="2.160.10.10">
    <property type="entry name" value="Hexapeptide repeat proteins"/>
    <property type="match status" value="1"/>
</dbReference>
<dbReference type="GO" id="GO:0016746">
    <property type="term" value="F:acyltransferase activity"/>
    <property type="evidence" value="ECO:0007669"/>
    <property type="project" value="UniProtKB-KW"/>
</dbReference>
<dbReference type="Gene3D" id="2.60.120.10">
    <property type="entry name" value="Jelly Rolls"/>
    <property type="match status" value="1"/>
</dbReference>
<keyword evidence="5" id="KW-0677">Repeat</keyword>
<keyword evidence="3" id="KW-0441">Lipid A biosynthesis</keyword>
<dbReference type="OrthoDB" id="9800846at2"/>
<dbReference type="Pfam" id="PF05523">
    <property type="entry name" value="FdtA"/>
    <property type="match status" value="1"/>
</dbReference>
<dbReference type="InterPro" id="IPR011004">
    <property type="entry name" value="Trimer_LpxA-like_sf"/>
</dbReference>
<dbReference type="PANTHER" id="PTHR43300:SF4">
    <property type="entry name" value="ACYL-[ACYL-CARRIER-PROTEIN]--UDP-N-ACETYLGLUCOSAMINE O-ACYLTRANSFERASE"/>
    <property type="match status" value="1"/>
</dbReference>
<dbReference type="PROSITE" id="PS00101">
    <property type="entry name" value="HEXAPEP_TRANSFERASES"/>
    <property type="match status" value="2"/>
</dbReference>
<evidence type="ECO:0000256" key="3">
    <source>
        <dbReference type="ARBA" id="ARBA00022556"/>
    </source>
</evidence>
<dbReference type="GO" id="GO:0016853">
    <property type="term" value="F:isomerase activity"/>
    <property type="evidence" value="ECO:0007669"/>
    <property type="project" value="UniProtKB-KW"/>
</dbReference>
<dbReference type="CDD" id="cd20292">
    <property type="entry name" value="cupin_QdtA-like"/>
    <property type="match status" value="1"/>
</dbReference>